<dbReference type="GO" id="GO:0008017">
    <property type="term" value="F:microtubule binding"/>
    <property type="evidence" value="ECO:0007669"/>
    <property type="project" value="InterPro"/>
</dbReference>
<dbReference type="GO" id="GO:0007018">
    <property type="term" value="P:microtubule-based movement"/>
    <property type="evidence" value="ECO:0007669"/>
    <property type="project" value="InterPro"/>
</dbReference>
<evidence type="ECO:0000256" key="1">
    <source>
        <dbReference type="ARBA" id="ARBA00004245"/>
    </source>
</evidence>
<comment type="similarity">
    <text evidence="5">Belongs to the TRAFAC class myosin-kinesin ATPase superfamily. Kinesin family.</text>
</comment>
<dbReference type="GO" id="GO:0003777">
    <property type="term" value="F:microtubule motor activity"/>
    <property type="evidence" value="ECO:0007669"/>
    <property type="project" value="InterPro"/>
</dbReference>
<protein>
    <recommendedName>
        <fullName evidence="6">Kinesin motor domain-containing protein</fullName>
    </recommendedName>
</protein>
<evidence type="ECO:0000256" key="5">
    <source>
        <dbReference type="PROSITE-ProRule" id="PRU00283"/>
    </source>
</evidence>
<dbReference type="Proteomes" id="UP000282613">
    <property type="component" value="Unassembled WGS sequence"/>
</dbReference>
<dbReference type="EMBL" id="UYRS01000358">
    <property type="protein sequence ID" value="VDK23012.1"/>
    <property type="molecule type" value="Genomic_DNA"/>
</dbReference>
<proteinExistence type="inferred from homology"/>
<dbReference type="PRINTS" id="PR00380">
    <property type="entry name" value="KINESINHEAVY"/>
</dbReference>
<feature type="binding site" evidence="5">
    <location>
        <begin position="73"/>
        <end position="80"/>
    </location>
    <ligand>
        <name>ATP</name>
        <dbReference type="ChEBI" id="CHEBI:30616"/>
    </ligand>
</feature>
<keyword evidence="4" id="KW-0206">Cytoskeleton</keyword>
<dbReference type="PANTHER" id="PTHR47972">
    <property type="entry name" value="KINESIN-LIKE PROTEIN KLP-3"/>
    <property type="match status" value="1"/>
</dbReference>
<accession>A0A3P6NF00</accession>
<dbReference type="PANTHER" id="PTHR47972:SF65">
    <property type="entry name" value="KINESIN-LIKE PROTEIN"/>
    <property type="match status" value="1"/>
</dbReference>
<dbReference type="SUPFAM" id="SSF52540">
    <property type="entry name" value="P-loop containing nucleoside triphosphate hydrolases"/>
    <property type="match status" value="1"/>
</dbReference>
<evidence type="ECO:0000313" key="8">
    <source>
        <dbReference type="Proteomes" id="UP000282613"/>
    </source>
</evidence>
<name>A0A3P6NF00_TAEAS</name>
<dbReference type="Pfam" id="PF00225">
    <property type="entry name" value="Kinesin"/>
    <property type="match status" value="1"/>
</dbReference>
<evidence type="ECO:0000256" key="3">
    <source>
        <dbReference type="ARBA" id="ARBA00022840"/>
    </source>
</evidence>
<organism evidence="7 8">
    <name type="scientific">Taenia asiatica</name>
    <name type="common">Asian tapeworm</name>
    <dbReference type="NCBI Taxonomy" id="60517"/>
    <lineage>
        <taxon>Eukaryota</taxon>
        <taxon>Metazoa</taxon>
        <taxon>Spiralia</taxon>
        <taxon>Lophotrochozoa</taxon>
        <taxon>Platyhelminthes</taxon>
        <taxon>Cestoda</taxon>
        <taxon>Eucestoda</taxon>
        <taxon>Cyclophyllidea</taxon>
        <taxon>Taeniidae</taxon>
        <taxon>Taenia</taxon>
    </lineage>
</organism>
<dbReference type="GO" id="GO:0015630">
    <property type="term" value="C:microtubule cytoskeleton"/>
    <property type="evidence" value="ECO:0007669"/>
    <property type="project" value="TreeGrafter"/>
</dbReference>
<dbReference type="InterPro" id="IPR027640">
    <property type="entry name" value="Kinesin-like_fam"/>
</dbReference>
<feature type="domain" description="Kinesin motor" evidence="6">
    <location>
        <begin position="1"/>
        <end position="362"/>
    </location>
</feature>
<dbReference type="AlphaFoldDB" id="A0A3P6NF00"/>
<dbReference type="Gene3D" id="3.40.850.10">
    <property type="entry name" value="Kinesin motor domain"/>
    <property type="match status" value="1"/>
</dbReference>
<keyword evidence="3 5" id="KW-0067">ATP-binding</keyword>
<dbReference type="PROSITE" id="PS50067">
    <property type="entry name" value="KINESIN_MOTOR_2"/>
    <property type="match status" value="1"/>
</dbReference>
<reference evidence="7 8" key="1">
    <citation type="submission" date="2018-11" db="EMBL/GenBank/DDBJ databases">
        <authorList>
            <consortium name="Pathogen Informatics"/>
        </authorList>
    </citation>
    <scope>NUCLEOTIDE SEQUENCE [LARGE SCALE GENOMIC DNA]</scope>
</reference>
<evidence type="ECO:0000256" key="2">
    <source>
        <dbReference type="ARBA" id="ARBA00022741"/>
    </source>
</evidence>
<keyword evidence="4" id="KW-0963">Cytoplasm</keyword>
<dbReference type="InterPro" id="IPR036961">
    <property type="entry name" value="Kinesin_motor_dom_sf"/>
</dbReference>
<dbReference type="SMART" id="SM00129">
    <property type="entry name" value="KISc"/>
    <property type="match status" value="1"/>
</dbReference>
<evidence type="ECO:0000259" key="6">
    <source>
        <dbReference type="PROSITE" id="PS50067"/>
    </source>
</evidence>
<sequence>MLLCPNEIPEILLGRASSILKSLKSTTNAEGFKCFIFDKVFGPDAQQQAVYREVDDSIISCVDGFNVCIMAYGQTGSGKTHTMVGSAQDPGVNRRAIKRLLQLSKSRKHWTYQLSMSMLEVYQEEVFDLLVGGAVDKPSGGDCVNGDLRSVHGLDLSTQSRQFSPTGFMTSTSGNSFAQPRLSQQRRLSMVRLLSTREDELVLQNLIEKTVESEEDMLQLLELGEKRRSTGATRLNTNSSRSHMLLLLRVTGEHTVNKTQSRGTLILADLAGSENVGKSGSVGRRFQEATCINKSLSCLARVFDSLRKRLKPAYRETKLTYLLKPTLGGDAKCLVLVNVRSEPENLDETLRAIQFGQGALQVAPWKSSNLGAPQTVGSRCPRPRFPSHVISGSKACVRSHAKTSVL</sequence>
<keyword evidence="8" id="KW-1185">Reference proteome</keyword>
<dbReference type="OrthoDB" id="3176171at2759"/>
<dbReference type="InterPro" id="IPR027417">
    <property type="entry name" value="P-loop_NTPase"/>
</dbReference>
<gene>
    <name evidence="7" type="ORF">TASK_LOCUS1416</name>
</gene>
<comment type="subcellular location">
    <subcellularLocation>
        <location evidence="1">Cytoplasm</location>
        <location evidence="1">Cytoskeleton</location>
    </subcellularLocation>
</comment>
<dbReference type="InterPro" id="IPR001752">
    <property type="entry name" value="Kinesin_motor_dom"/>
</dbReference>
<keyword evidence="5" id="KW-0505">Motor protein</keyword>
<dbReference type="GO" id="GO:0005524">
    <property type="term" value="F:ATP binding"/>
    <property type="evidence" value="ECO:0007669"/>
    <property type="project" value="UniProtKB-UniRule"/>
</dbReference>
<evidence type="ECO:0000256" key="4">
    <source>
        <dbReference type="ARBA" id="ARBA00023212"/>
    </source>
</evidence>
<keyword evidence="2 5" id="KW-0547">Nucleotide-binding</keyword>
<evidence type="ECO:0000313" key="7">
    <source>
        <dbReference type="EMBL" id="VDK23012.1"/>
    </source>
</evidence>